<gene>
    <name evidence="1" type="ORF">SAMN04489712_102167</name>
</gene>
<evidence type="ECO:0000313" key="2">
    <source>
        <dbReference type="Proteomes" id="UP000236723"/>
    </source>
</evidence>
<dbReference type="RefSeq" id="WP_160146909.1">
    <property type="nucleotide sequence ID" value="NZ_FNVO01000002.1"/>
</dbReference>
<organism evidence="1 2">
    <name type="scientific">Thermomonospora echinospora</name>
    <dbReference type="NCBI Taxonomy" id="1992"/>
    <lineage>
        <taxon>Bacteria</taxon>
        <taxon>Bacillati</taxon>
        <taxon>Actinomycetota</taxon>
        <taxon>Actinomycetes</taxon>
        <taxon>Streptosporangiales</taxon>
        <taxon>Thermomonosporaceae</taxon>
        <taxon>Thermomonospora</taxon>
    </lineage>
</organism>
<sequence length="48" mass="5045">MSPPGPSPPPMRGIAKRLPGVRALTHDARAIVMGEPGMIKPIMEGGLR</sequence>
<reference evidence="2" key="1">
    <citation type="submission" date="2016-10" db="EMBL/GenBank/DDBJ databases">
        <authorList>
            <person name="Varghese N."/>
            <person name="Submissions S."/>
        </authorList>
    </citation>
    <scope>NUCLEOTIDE SEQUENCE [LARGE SCALE GENOMIC DNA]</scope>
    <source>
        <strain evidence="2">DSM 43163</strain>
    </source>
</reference>
<keyword evidence="2" id="KW-1185">Reference proteome</keyword>
<dbReference type="Proteomes" id="UP000236723">
    <property type="component" value="Unassembled WGS sequence"/>
</dbReference>
<evidence type="ECO:0000313" key="1">
    <source>
        <dbReference type="EMBL" id="SEF82372.1"/>
    </source>
</evidence>
<proteinExistence type="predicted"/>
<dbReference type="AlphaFoldDB" id="A0A1H5V4N5"/>
<protein>
    <submittedName>
        <fullName evidence="1">Uncharacterized protein</fullName>
    </submittedName>
</protein>
<dbReference type="EMBL" id="FNVO01000002">
    <property type="protein sequence ID" value="SEF82372.1"/>
    <property type="molecule type" value="Genomic_DNA"/>
</dbReference>
<accession>A0A1H5V4N5</accession>
<name>A0A1H5V4N5_9ACTN</name>